<dbReference type="InterPro" id="IPR018247">
    <property type="entry name" value="EF_Hand_1_Ca_BS"/>
</dbReference>
<dbReference type="EMBL" id="JYFE01000020">
    <property type="protein sequence ID" value="KIT17342.1"/>
    <property type="molecule type" value="Genomic_DNA"/>
</dbReference>
<evidence type="ECO:0000259" key="2">
    <source>
        <dbReference type="PROSITE" id="PS50222"/>
    </source>
</evidence>
<feature type="signal peptide" evidence="1">
    <location>
        <begin position="1"/>
        <end position="24"/>
    </location>
</feature>
<gene>
    <name evidence="3" type="ORF">jaqu_10740</name>
</gene>
<feature type="chain" id="PRO_5002239926" evidence="1">
    <location>
        <begin position="25"/>
        <end position="77"/>
    </location>
</feature>
<comment type="caution">
    <text evidence="3">The sequence shown here is derived from an EMBL/GenBank/DDBJ whole genome shotgun (WGS) entry which is preliminary data.</text>
</comment>
<dbReference type="STRING" id="935700.jaqu_10740"/>
<dbReference type="AlphaFoldDB" id="A0A0D1CRE9"/>
<accession>A0A0D1CRE9</accession>
<name>A0A0D1CRE9_9RHOB</name>
<dbReference type="PROSITE" id="PS50222">
    <property type="entry name" value="EF_HAND_2"/>
    <property type="match status" value="1"/>
</dbReference>
<dbReference type="Pfam" id="PF13202">
    <property type="entry name" value="EF-hand_5"/>
    <property type="match status" value="2"/>
</dbReference>
<dbReference type="OrthoDB" id="5470953at2"/>
<dbReference type="InterPro" id="IPR002048">
    <property type="entry name" value="EF_hand_dom"/>
</dbReference>
<dbReference type="RefSeq" id="WP_043917903.1">
    <property type="nucleotide sequence ID" value="NZ_FZPF01000007.1"/>
</dbReference>
<dbReference type="SUPFAM" id="SSF47473">
    <property type="entry name" value="EF-hand"/>
    <property type="match status" value="1"/>
</dbReference>
<keyword evidence="4" id="KW-1185">Reference proteome</keyword>
<proteinExistence type="predicted"/>
<keyword evidence="1" id="KW-0732">Signal</keyword>
<dbReference type="PROSITE" id="PS00018">
    <property type="entry name" value="EF_HAND_1"/>
    <property type="match status" value="2"/>
</dbReference>
<dbReference type="InterPro" id="IPR011992">
    <property type="entry name" value="EF-hand-dom_pair"/>
</dbReference>
<dbReference type="Gene3D" id="1.10.238.10">
    <property type="entry name" value="EF-hand"/>
    <property type="match status" value="1"/>
</dbReference>
<reference evidence="3 4" key="1">
    <citation type="submission" date="2015-02" db="EMBL/GenBank/DDBJ databases">
        <title>Genome Sequence of Jannaschia aquimarina DSM28248, a member of the Roseobacter clade.</title>
        <authorList>
            <person name="Voget S."/>
            <person name="Daniel R."/>
        </authorList>
    </citation>
    <scope>NUCLEOTIDE SEQUENCE [LARGE SCALE GENOMIC DNA]</scope>
    <source>
        <strain evidence="3 4">GSW-M26</strain>
    </source>
</reference>
<dbReference type="Proteomes" id="UP000032232">
    <property type="component" value="Unassembled WGS sequence"/>
</dbReference>
<sequence length="77" mass="7677">MKTIVTKIAAILAVTFAVTSPAAAQDTDGDGAVSLEEFQAAYPDATAETFTAADTDADGVLSEAEMAAAIDAGLIPS</sequence>
<dbReference type="GO" id="GO:0005509">
    <property type="term" value="F:calcium ion binding"/>
    <property type="evidence" value="ECO:0007669"/>
    <property type="project" value="InterPro"/>
</dbReference>
<evidence type="ECO:0000313" key="4">
    <source>
        <dbReference type="Proteomes" id="UP000032232"/>
    </source>
</evidence>
<feature type="domain" description="EF-hand" evidence="2">
    <location>
        <begin position="26"/>
        <end position="48"/>
    </location>
</feature>
<organism evidence="3 4">
    <name type="scientific">Jannaschia aquimarina</name>
    <dbReference type="NCBI Taxonomy" id="935700"/>
    <lineage>
        <taxon>Bacteria</taxon>
        <taxon>Pseudomonadati</taxon>
        <taxon>Pseudomonadota</taxon>
        <taxon>Alphaproteobacteria</taxon>
        <taxon>Rhodobacterales</taxon>
        <taxon>Roseobacteraceae</taxon>
        <taxon>Jannaschia</taxon>
    </lineage>
</organism>
<evidence type="ECO:0000313" key="3">
    <source>
        <dbReference type="EMBL" id="KIT17342.1"/>
    </source>
</evidence>
<protein>
    <submittedName>
        <fullName evidence="3">EF hand</fullName>
    </submittedName>
</protein>
<evidence type="ECO:0000256" key="1">
    <source>
        <dbReference type="SAM" id="SignalP"/>
    </source>
</evidence>
<dbReference type="PATRIC" id="fig|935700.4.peg.1120"/>